<dbReference type="PANTHER" id="PTHR43939:SF50">
    <property type="entry name" value="NUCLEOPORIN"/>
    <property type="match status" value="1"/>
</dbReference>
<feature type="coiled-coil region" evidence="1">
    <location>
        <begin position="1128"/>
        <end position="1155"/>
    </location>
</feature>
<reference evidence="2" key="1">
    <citation type="submission" date="2020-06" db="EMBL/GenBank/DDBJ databases">
        <authorList>
            <person name="Li T."/>
            <person name="Hu X."/>
            <person name="Zhang T."/>
            <person name="Song X."/>
            <person name="Zhang H."/>
            <person name="Dai N."/>
            <person name="Sheng W."/>
            <person name="Hou X."/>
            <person name="Wei L."/>
        </authorList>
    </citation>
    <scope>NUCLEOTIDE SEQUENCE</scope>
    <source>
        <strain evidence="2">G01</strain>
        <tissue evidence="2">Leaf</tissue>
    </source>
</reference>
<feature type="coiled-coil region" evidence="1">
    <location>
        <begin position="338"/>
        <end position="466"/>
    </location>
</feature>
<proteinExistence type="predicted"/>
<feature type="coiled-coil region" evidence="1">
    <location>
        <begin position="99"/>
        <end position="126"/>
    </location>
</feature>
<feature type="coiled-coil region" evidence="1">
    <location>
        <begin position="580"/>
        <end position="797"/>
    </location>
</feature>
<dbReference type="PANTHER" id="PTHR43939">
    <property type="entry name" value="COILED-COIL DOMAIN-CONTAINING PROTEIN 158"/>
    <property type="match status" value="1"/>
</dbReference>
<comment type="caution">
    <text evidence="2">The sequence shown here is derived from an EMBL/GenBank/DDBJ whole genome shotgun (WGS) entry which is preliminary data.</text>
</comment>
<name>A0AAW2MH90_9LAMI</name>
<reference evidence="2" key="2">
    <citation type="journal article" date="2024" name="Plant">
        <title>Genomic evolution and insights into agronomic trait innovations of Sesamum species.</title>
        <authorList>
            <person name="Miao H."/>
            <person name="Wang L."/>
            <person name="Qu L."/>
            <person name="Liu H."/>
            <person name="Sun Y."/>
            <person name="Le M."/>
            <person name="Wang Q."/>
            <person name="Wei S."/>
            <person name="Zheng Y."/>
            <person name="Lin W."/>
            <person name="Duan Y."/>
            <person name="Cao H."/>
            <person name="Xiong S."/>
            <person name="Wang X."/>
            <person name="Wei L."/>
            <person name="Li C."/>
            <person name="Ma Q."/>
            <person name="Ju M."/>
            <person name="Zhao R."/>
            <person name="Li G."/>
            <person name="Mu C."/>
            <person name="Tian Q."/>
            <person name="Mei H."/>
            <person name="Zhang T."/>
            <person name="Gao T."/>
            <person name="Zhang H."/>
        </authorList>
    </citation>
    <scope>NUCLEOTIDE SEQUENCE</scope>
    <source>
        <strain evidence="2">G01</strain>
    </source>
</reference>
<feature type="coiled-coil region" evidence="1">
    <location>
        <begin position="1054"/>
        <end position="1102"/>
    </location>
</feature>
<accession>A0AAW2MH90</accession>
<feature type="coiled-coil region" evidence="1">
    <location>
        <begin position="1382"/>
        <end position="1552"/>
    </location>
</feature>
<feature type="coiled-coil region" evidence="1">
    <location>
        <begin position="1605"/>
        <end position="1660"/>
    </location>
</feature>
<feature type="coiled-coil region" evidence="1">
    <location>
        <begin position="858"/>
        <end position="969"/>
    </location>
</feature>
<evidence type="ECO:0000313" key="2">
    <source>
        <dbReference type="EMBL" id="KAL0330934.1"/>
    </source>
</evidence>
<sequence>MATENLRVLLRKLLDDAANACELFRVMQSKLITDATGRDRNEYNSLREHTDQVEEANIELMVLCEAMKDNIYHAVAKEGELLSFCDFLQKQELVLKSENTQLRGKLNDFQAKISELQSQLDGISRDSGEMVASISNQVQTLLAEVADRESILEEEWNSVFAQVLRKVGVLDSTVKTFYTSSWVGRDSNLDVVGCVAASVDQASEVIEGLRGQLEAAQGNCQEISDKHDMALNTLQRLYDELSELVRTSGLRLETENKQLNAELITRAREIDELDKKCLKSDAFMKLVEKIEQSVSLEGIEMDADEPVSRLESLINQLVQKYEEASLGLSLSTSLEMQLTDLRGQVEHLNSVLVEYENENLVVRQSLKTSEENLIALNTKVQEKVAELEQSEQRVSSLREKLSIAVTKGKGLISQRDGLKQSLAETSKELEKCSQELLSKDARLRELETKLKVYSEAGERMEALESELSYIRNSATALRESFLLKDSVLQRIEEILEDLELPEHFHSRDTIEKIDWLAKSVGGNSLPLGDWDRRGAVGGGSYTDAGFVGVEGLKEDIQANPDSGDDLRRRYEELQNKFYGLAEHNEMLEQSLRERNNLVLRWEEILDRVLIPSQLRSMEPEDKIQWLQSTLSEAQNHCNSLQQKINNLENFCASLTADVEDSQRTISELEAALHQAGLEKDTLSKDLEMLSQDNKENSKNAADFKIQNENLQYEISILQEKKLQLEEEKEILSKDLEDLEILSQDNEENSRQADFKIQNENLQMKYLHEKKLQLEEDIRRTEDAIRSLQQLVEDALQDSSTENVVISQEGFKYFEEMLKKLIENYKGLSSEKAVYVDPIDEHVSEKGELSQTARDSEDVESLSKKLEDSMGELMLLKEEKDQCMLNNQSLLRDVEELEIKKKELQDLLNHEEQKSASLREKLNLAVTKGRSLVQQRDGMKQVIQELNAEVERLKSDAKLKEKAISEYEEQIKSLCTAQERVPVMESENTSLRDRLAETERCLQEKEGSWSSILHALDDIDIGLASNFGSPIEKLMEIGKYLHDLRSGMDALAQESRKSKRAAELLLAELNEVQERNDGLQEELAKAVQQLSELSREKDLAENDKFEALAHVEKLSYIHSEEKNRQLSEIMMLKSGVDNMREDLSAIERELADVLSKDLEVLHSVKTMIKSFSESGGSPDMSALFPSSFPGGLMSRASENKVFMTEIGSLRQQLHNHSHLLQEEASWLSEVVMNVHREYTSHKESCESMTKYVQKFELIEKEKESEIHILRGNITLLHESCASAISEIENWKEHVGGNALASRSPERNLKSQVRIEGGNSFTDNINIFNEEGVRGTGDKLLLVVRDLISMQSELLEVGQREMKSTILNLQKELQEKDIQRDRICMELVNQIKEAETNAKNYLNDLQKARVQLHDSQRDLDVMKEERRVLEQRMKELQDQETNSKELQQKVDSLADALASKVQETEALMQALDAEEAEMEDLANKVGNLENELQQKNKDLENLEASRAKALKKLSVTVSKFDELHYLSESLLSEVEKLQSQLQERDGEISFLRQEVTRCTNDALAVTEEQERSSDEIQDLFSWLDTLISRVHDIASDDPKSHPVNEYKEVLQKKISDLISELENLRGVAKNSDMLLQEERSRVEELAQKEQYLKNSLREKESQLVMLQGAVDSTEAMKATSEIMEVEPMTNKWAAPGTIAPQVRSLRKTNNDQVAIAIDMDDSKDRMEDDDDDKAHGFKSLTTSKIVPRFTRPVSDMVDGLWVSCDRALMRQPALRLGVIIYWAVLHALLATFVV</sequence>
<protein>
    <submittedName>
        <fullName evidence="2">Uncharacterized protein</fullName>
    </submittedName>
</protein>
<dbReference type="EMBL" id="JACGWK010000010">
    <property type="protein sequence ID" value="KAL0330934.1"/>
    <property type="molecule type" value="Genomic_DNA"/>
</dbReference>
<keyword evidence="1" id="KW-0175">Coiled coil</keyword>
<feature type="coiled-coil region" evidence="1">
    <location>
        <begin position="199"/>
        <end position="226"/>
    </location>
</feature>
<evidence type="ECO:0000256" key="1">
    <source>
        <dbReference type="SAM" id="Coils"/>
    </source>
</evidence>
<gene>
    <name evidence="2" type="ORF">Sangu_1638900</name>
</gene>
<organism evidence="2">
    <name type="scientific">Sesamum angustifolium</name>
    <dbReference type="NCBI Taxonomy" id="2727405"/>
    <lineage>
        <taxon>Eukaryota</taxon>
        <taxon>Viridiplantae</taxon>
        <taxon>Streptophyta</taxon>
        <taxon>Embryophyta</taxon>
        <taxon>Tracheophyta</taxon>
        <taxon>Spermatophyta</taxon>
        <taxon>Magnoliopsida</taxon>
        <taxon>eudicotyledons</taxon>
        <taxon>Gunneridae</taxon>
        <taxon>Pentapetalae</taxon>
        <taxon>asterids</taxon>
        <taxon>lamiids</taxon>
        <taxon>Lamiales</taxon>
        <taxon>Pedaliaceae</taxon>
        <taxon>Sesamum</taxon>
    </lineage>
</organism>
<dbReference type="SUPFAM" id="SSF58100">
    <property type="entry name" value="Bacterial hemolysins"/>
    <property type="match status" value="1"/>
</dbReference>